<evidence type="ECO:0000313" key="3">
    <source>
        <dbReference type="Proteomes" id="UP000054843"/>
    </source>
</evidence>
<organism evidence="2 3">
    <name type="scientific">Trichinella papuae</name>
    <dbReference type="NCBI Taxonomy" id="268474"/>
    <lineage>
        <taxon>Eukaryota</taxon>
        <taxon>Metazoa</taxon>
        <taxon>Ecdysozoa</taxon>
        <taxon>Nematoda</taxon>
        <taxon>Enoplea</taxon>
        <taxon>Dorylaimia</taxon>
        <taxon>Trichinellida</taxon>
        <taxon>Trichinellidae</taxon>
        <taxon>Trichinella</taxon>
    </lineage>
</organism>
<accession>A0A0V1M5B3</accession>
<proteinExistence type="predicted"/>
<keyword evidence="3" id="KW-1185">Reference proteome</keyword>
<sequence>MVVDRSWDELSSEVIRNSAKHSGLLPKQGDSEVLTGETETDDSGDDPYKAEENTGVHEPFELEKAVLKMISEFTGTILCDTHQSVV</sequence>
<feature type="region of interest" description="Disordered" evidence="1">
    <location>
        <begin position="18"/>
        <end position="57"/>
    </location>
</feature>
<evidence type="ECO:0000313" key="2">
    <source>
        <dbReference type="EMBL" id="KRZ67011.1"/>
    </source>
</evidence>
<comment type="caution">
    <text evidence="2">The sequence shown here is derived from an EMBL/GenBank/DDBJ whole genome shotgun (WGS) entry which is preliminary data.</text>
</comment>
<dbReference type="EMBL" id="JYDO01000214">
    <property type="protein sequence ID" value="KRZ67011.1"/>
    <property type="molecule type" value="Genomic_DNA"/>
</dbReference>
<feature type="compositionally biased region" description="Basic and acidic residues" evidence="1">
    <location>
        <begin position="46"/>
        <end position="57"/>
    </location>
</feature>
<gene>
    <name evidence="2" type="ORF">T10_4551</name>
</gene>
<reference evidence="2 3" key="1">
    <citation type="submission" date="2015-01" db="EMBL/GenBank/DDBJ databases">
        <title>Evolution of Trichinella species and genotypes.</title>
        <authorList>
            <person name="Korhonen P.K."/>
            <person name="Edoardo P."/>
            <person name="Giuseppe L.R."/>
            <person name="Gasser R.B."/>
        </authorList>
    </citation>
    <scope>NUCLEOTIDE SEQUENCE [LARGE SCALE GENOMIC DNA]</scope>
    <source>
        <strain evidence="2">ISS1980</strain>
    </source>
</reference>
<dbReference type="AlphaFoldDB" id="A0A0V1M5B3"/>
<dbReference type="Proteomes" id="UP000054843">
    <property type="component" value="Unassembled WGS sequence"/>
</dbReference>
<evidence type="ECO:0000256" key="1">
    <source>
        <dbReference type="SAM" id="MobiDB-lite"/>
    </source>
</evidence>
<protein>
    <submittedName>
        <fullName evidence="2">Uncharacterized protein</fullName>
    </submittedName>
</protein>
<name>A0A0V1M5B3_9BILA</name>